<dbReference type="RefSeq" id="WP_157696029.1">
    <property type="nucleotide sequence ID" value="NZ_FCOI02000001.1"/>
</dbReference>
<dbReference type="STRING" id="1777137.AWB76_00195"/>
<keyword evidence="2" id="KW-1185">Reference proteome</keyword>
<protein>
    <submittedName>
        <fullName evidence="1">Phage-like protein</fullName>
    </submittedName>
</protein>
<dbReference type="OrthoDB" id="9804926at2"/>
<proteinExistence type="predicted"/>
<organism evidence="1 2">
    <name type="scientific">Caballeronia temeraria</name>
    <dbReference type="NCBI Taxonomy" id="1777137"/>
    <lineage>
        <taxon>Bacteria</taxon>
        <taxon>Pseudomonadati</taxon>
        <taxon>Pseudomonadota</taxon>
        <taxon>Betaproteobacteria</taxon>
        <taxon>Burkholderiales</taxon>
        <taxon>Burkholderiaceae</taxon>
        <taxon>Caballeronia</taxon>
    </lineage>
</organism>
<sequence>MLIVTDFARALAAIARCRGNVLNAKAMAAASYGETSKVVLLLQRAIDTGALSLDAGQLADYIGTAPAVSVVGAVDRISPWRRGAPGVPVLVDKVPPTASWRREGAPLVVTNASFDIVRLSGDRSVGGIICYTAEAGRALGDVFMRQLGDDAASAVAAAEGSALFDPDNDGTGDAPESLVHAGITVASTGTSADELRADIGRVLDQFEGDAQRAVWVASASSAARFALLGDGLGNADTTVRGGALTGFPLVAAAGVPPDVLSLVDPSGVVIFDDGLRVDTSEQTLLNTTDDEGATEVLSLWQANIGAAKFSRVADWQAARPASVVTLTGIDWTTPTP</sequence>
<evidence type="ECO:0000313" key="2">
    <source>
        <dbReference type="Proteomes" id="UP000054624"/>
    </source>
</evidence>
<reference evidence="2" key="1">
    <citation type="submission" date="2016-01" db="EMBL/GenBank/DDBJ databases">
        <authorList>
            <person name="Peeters Charlotte."/>
        </authorList>
    </citation>
    <scope>NUCLEOTIDE SEQUENCE [LARGE SCALE GENOMIC DNA]</scope>
</reference>
<dbReference type="SUPFAM" id="SSF56563">
    <property type="entry name" value="Major capsid protein gp5"/>
    <property type="match status" value="1"/>
</dbReference>
<accession>A0A157Z5G9</accession>
<gene>
    <name evidence="1" type="ORF">AWB76_00195</name>
</gene>
<name>A0A157Z5G9_9BURK</name>
<dbReference type="EMBL" id="FCOI02000001">
    <property type="protein sequence ID" value="SAK40663.1"/>
    <property type="molecule type" value="Genomic_DNA"/>
</dbReference>
<dbReference type="AlphaFoldDB" id="A0A157Z5G9"/>
<dbReference type="Proteomes" id="UP000054624">
    <property type="component" value="Unassembled WGS sequence"/>
</dbReference>
<evidence type="ECO:0000313" key="1">
    <source>
        <dbReference type="EMBL" id="SAK40663.1"/>
    </source>
</evidence>